<organism evidence="1 2">
    <name type="scientific">Streptomyces bauhiniae</name>
    <dbReference type="NCBI Taxonomy" id="2340725"/>
    <lineage>
        <taxon>Bacteria</taxon>
        <taxon>Bacillati</taxon>
        <taxon>Actinomycetota</taxon>
        <taxon>Actinomycetes</taxon>
        <taxon>Kitasatosporales</taxon>
        <taxon>Streptomycetaceae</taxon>
        <taxon>Streptomyces</taxon>
    </lineage>
</organism>
<protein>
    <submittedName>
        <fullName evidence="1">Uncharacterized protein</fullName>
    </submittedName>
</protein>
<dbReference type="EMBL" id="JAAGMR010000023">
    <property type="protein sequence ID" value="NEB90595.1"/>
    <property type="molecule type" value="Genomic_DNA"/>
</dbReference>
<evidence type="ECO:0000313" key="1">
    <source>
        <dbReference type="EMBL" id="NEB90595.1"/>
    </source>
</evidence>
<reference evidence="1 2" key="1">
    <citation type="submission" date="2020-01" db="EMBL/GenBank/DDBJ databases">
        <title>Insect and environment-associated Actinomycetes.</title>
        <authorList>
            <person name="Currrie C."/>
            <person name="Chevrette M."/>
            <person name="Carlson C."/>
            <person name="Stubbendieck R."/>
            <person name="Wendt-Pienkowski E."/>
        </authorList>
    </citation>
    <scope>NUCLEOTIDE SEQUENCE [LARGE SCALE GENOMIC DNA]</scope>
    <source>
        <strain evidence="1 2">SID7754</strain>
    </source>
</reference>
<dbReference type="InterPro" id="IPR045592">
    <property type="entry name" value="DUF6461"/>
</dbReference>
<comment type="caution">
    <text evidence="1">The sequence shown here is derived from an EMBL/GenBank/DDBJ whole genome shotgun (WGS) entry which is preliminary data.</text>
</comment>
<dbReference type="Proteomes" id="UP000470520">
    <property type="component" value="Unassembled WGS sequence"/>
</dbReference>
<evidence type="ECO:0000313" key="2">
    <source>
        <dbReference type="Proteomes" id="UP000470520"/>
    </source>
</evidence>
<dbReference type="AlphaFoldDB" id="A0A7K3QL40"/>
<name>A0A7K3QL40_9ACTN</name>
<dbReference type="Pfam" id="PF20062">
    <property type="entry name" value="DUF6461"/>
    <property type="match status" value="1"/>
</dbReference>
<sequence length="196" mass="21049">MADGIAWFLQPYLIDCVTFARGAEPADLASRLGARPGQQPRWVSSDDVVGLLAGGGVGSAVRVGRVGDWSFAIEYGDAVGPTSTGMGAVSAMGVEAVNFSLSPWHPPSMFAYYHDGDCLCSFGIGEEARRWGKSPDLLVPALTEMGVLPTQSDLRGADAERVRRLSVLVIEEHFRLQLPRADVLDGELPMFIVREA</sequence>
<proteinExistence type="predicted"/>
<accession>A0A7K3QL40</accession>
<gene>
    <name evidence="1" type="ORF">G3I21_02395</name>
</gene>